<feature type="transmembrane region" description="Helical" evidence="1">
    <location>
        <begin position="154"/>
        <end position="176"/>
    </location>
</feature>
<evidence type="ECO:0000313" key="2">
    <source>
        <dbReference type="EMBL" id="GAA0778039.1"/>
    </source>
</evidence>
<keyword evidence="1" id="KW-1133">Transmembrane helix</keyword>
<dbReference type="Proteomes" id="UP001501047">
    <property type="component" value="Unassembled WGS sequence"/>
</dbReference>
<accession>A0ABN1KX01</accession>
<feature type="transmembrane region" description="Helical" evidence="1">
    <location>
        <begin position="209"/>
        <end position="234"/>
    </location>
</feature>
<evidence type="ECO:0000313" key="3">
    <source>
        <dbReference type="Proteomes" id="UP001501047"/>
    </source>
</evidence>
<organism evidence="2 3">
    <name type="scientific">Clostridium subterminale</name>
    <dbReference type="NCBI Taxonomy" id="1550"/>
    <lineage>
        <taxon>Bacteria</taxon>
        <taxon>Bacillati</taxon>
        <taxon>Bacillota</taxon>
        <taxon>Clostridia</taxon>
        <taxon>Eubacteriales</taxon>
        <taxon>Clostridiaceae</taxon>
        <taxon>Clostridium</taxon>
    </lineage>
</organism>
<proteinExistence type="predicted"/>
<dbReference type="EMBL" id="BAAACI010000008">
    <property type="protein sequence ID" value="GAA0778039.1"/>
    <property type="molecule type" value="Genomic_DNA"/>
</dbReference>
<gene>
    <name evidence="2" type="ORF">GCM10008908_34250</name>
</gene>
<protein>
    <recommendedName>
        <fullName evidence="4">ABC transporter permease</fullName>
    </recommendedName>
</protein>
<keyword evidence="1" id="KW-0812">Transmembrane</keyword>
<reference evidence="2 3" key="1">
    <citation type="journal article" date="2019" name="Int. J. Syst. Evol. Microbiol.">
        <title>The Global Catalogue of Microorganisms (GCM) 10K type strain sequencing project: providing services to taxonomists for standard genome sequencing and annotation.</title>
        <authorList>
            <consortium name="The Broad Institute Genomics Platform"/>
            <consortium name="The Broad Institute Genome Sequencing Center for Infectious Disease"/>
            <person name="Wu L."/>
            <person name="Ma J."/>
        </authorList>
    </citation>
    <scope>NUCLEOTIDE SEQUENCE [LARGE SCALE GENOMIC DNA]</scope>
    <source>
        <strain evidence="2 3">JCM 1417</strain>
    </source>
</reference>
<comment type="caution">
    <text evidence="2">The sequence shown here is derived from an EMBL/GenBank/DDBJ whole genome shotgun (WGS) entry which is preliminary data.</text>
</comment>
<dbReference type="RefSeq" id="WP_343827753.1">
    <property type="nucleotide sequence ID" value="NZ_BAAACI010000008.1"/>
</dbReference>
<sequence>MFLLEMKRRLCTKYVLFSILGILIITLGLNFIIVNDEKDIVSNLKGEVSYEGDITEKNLFLVLEKVRDEKSQDYYYESQISIIDSLVNSYQGVLYTESKISNYPDKYAKEFYNCWRNKFKTLLKRFPIEEQEAGMSKLNEVKIPFVQYFGYHTYSIAISNIQIIFTIILFLVTFFASETYSDSFEDESMEIIKTTKAYKKNMIIRILPVIFYGILLTLIVTLGTVGIISSTVGLKALKSSFKMISLFSFGNFSIGQAIMVMVLAEILGILALSTLMGYISLKTKKTTIAIASGVSLSIFFMVASKFESLSTNFIKFLLNSIPMASSQIPLSMTGFSIDFGIWEPYGIMVGVSITFILSVIALSIAINKKEV</sequence>
<feature type="transmembrane region" description="Helical" evidence="1">
    <location>
        <begin position="12"/>
        <end position="34"/>
    </location>
</feature>
<name>A0ABN1KX01_CLOSU</name>
<keyword evidence="3" id="KW-1185">Reference proteome</keyword>
<feature type="transmembrane region" description="Helical" evidence="1">
    <location>
        <begin position="345"/>
        <end position="366"/>
    </location>
</feature>
<feature type="transmembrane region" description="Helical" evidence="1">
    <location>
        <begin position="254"/>
        <end position="279"/>
    </location>
</feature>
<evidence type="ECO:0000256" key="1">
    <source>
        <dbReference type="SAM" id="Phobius"/>
    </source>
</evidence>
<keyword evidence="1" id="KW-0472">Membrane</keyword>
<feature type="transmembrane region" description="Helical" evidence="1">
    <location>
        <begin position="286"/>
        <end position="303"/>
    </location>
</feature>
<evidence type="ECO:0008006" key="4">
    <source>
        <dbReference type="Google" id="ProtNLM"/>
    </source>
</evidence>